<proteinExistence type="predicted"/>
<reference evidence="2 4" key="2">
    <citation type="submission" date="2017-12" db="EMBL/GenBank/DDBJ databases">
        <title>Comparative Functional Genomics of Dry Heat Resistant strains isolated from the Viking Spacecraft.</title>
        <authorList>
            <person name="Seuylemezian A."/>
            <person name="Cooper K."/>
            <person name="Vaishampayan P."/>
        </authorList>
    </citation>
    <scope>NUCLEOTIDE SEQUENCE [LARGE SCALE GENOMIC DNA]</scope>
    <source>
        <strain evidence="2 4">ATCC 29669</strain>
    </source>
</reference>
<protein>
    <submittedName>
        <fullName evidence="1">Uncharacterized protein</fullName>
    </submittedName>
</protein>
<reference evidence="1 3" key="1">
    <citation type="submission" date="2017-11" db="EMBL/GenBank/DDBJ databases">
        <title>Comparitive Functional Genomics of Dry Heat Resistant strains isolated from the Viking Spacecraft.</title>
        <authorList>
            <person name="Seuylemezian A."/>
            <person name="Cooper K."/>
            <person name="Vaishampayan P."/>
        </authorList>
    </citation>
    <scope>NUCLEOTIDE SEQUENCE [LARGE SCALE GENOMIC DNA]</scope>
    <source>
        <strain evidence="1 3">M4.6</strain>
    </source>
</reference>
<evidence type="ECO:0000313" key="3">
    <source>
        <dbReference type="Proteomes" id="UP000234951"/>
    </source>
</evidence>
<dbReference type="OrthoDB" id="1683552at2"/>
<keyword evidence="4" id="KW-1185">Reference proteome</keyword>
<dbReference type="RefSeq" id="WP_101578315.1">
    <property type="nucleotide sequence ID" value="NZ_PGVA01000038.1"/>
</dbReference>
<evidence type="ECO:0000313" key="1">
    <source>
        <dbReference type="EMBL" id="PLR81190.1"/>
    </source>
</evidence>
<dbReference type="Proteomes" id="UP000235114">
    <property type="component" value="Unassembled WGS sequence"/>
</dbReference>
<name>A0A2N5GJA2_9BACI</name>
<evidence type="ECO:0000313" key="4">
    <source>
        <dbReference type="Proteomes" id="UP000235114"/>
    </source>
</evidence>
<organism evidence="1 3">
    <name type="scientific">Bacillus canaveralius</name>
    <dbReference type="NCBI Taxonomy" id="1403243"/>
    <lineage>
        <taxon>Bacteria</taxon>
        <taxon>Bacillati</taxon>
        <taxon>Bacillota</taxon>
        <taxon>Bacilli</taxon>
        <taxon>Bacillales</taxon>
        <taxon>Bacillaceae</taxon>
        <taxon>Bacillus</taxon>
    </lineage>
</organism>
<dbReference type="Proteomes" id="UP000234951">
    <property type="component" value="Unassembled WGS sequence"/>
</dbReference>
<gene>
    <name evidence="1" type="ORF">CU635_15635</name>
    <name evidence="2" type="ORF">CVD25_01745</name>
</gene>
<sequence>MSACPICNGFRRLEVACPSCGQLLAEQGRIMDYYDDYSPYMPIDQMKLEDGYPTTYSNQQCPHLFTCSECGLEKVLLVKE</sequence>
<dbReference type="AlphaFoldDB" id="A0A2N5GJA2"/>
<evidence type="ECO:0000313" key="2">
    <source>
        <dbReference type="EMBL" id="PLS00637.1"/>
    </source>
</evidence>
<accession>A0A2N5GJA2</accession>
<dbReference type="EMBL" id="PGVA01000038">
    <property type="protein sequence ID" value="PLR81190.1"/>
    <property type="molecule type" value="Genomic_DNA"/>
</dbReference>
<dbReference type="EMBL" id="PGVD01000007">
    <property type="protein sequence ID" value="PLS00637.1"/>
    <property type="molecule type" value="Genomic_DNA"/>
</dbReference>
<comment type="caution">
    <text evidence="1">The sequence shown here is derived from an EMBL/GenBank/DDBJ whole genome shotgun (WGS) entry which is preliminary data.</text>
</comment>